<gene>
    <name evidence="1" type="ORF">S06H3_17680</name>
</gene>
<protein>
    <submittedName>
        <fullName evidence="1">Uncharacterized protein</fullName>
    </submittedName>
</protein>
<comment type="caution">
    <text evidence="1">The sequence shown here is derived from an EMBL/GenBank/DDBJ whole genome shotgun (WGS) entry which is preliminary data.</text>
</comment>
<dbReference type="EMBL" id="BARV01008862">
    <property type="protein sequence ID" value="GAI09174.1"/>
    <property type="molecule type" value="Genomic_DNA"/>
</dbReference>
<feature type="non-terminal residue" evidence="1">
    <location>
        <position position="78"/>
    </location>
</feature>
<reference evidence="1" key="1">
    <citation type="journal article" date="2014" name="Front. Microbiol.">
        <title>High frequency of phylogenetically diverse reductive dehalogenase-homologous genes in deep subseafloor sedimentary metagenomes.</title>
        <authorList>
            <person name="Kawai M."/>
            <person name="Futagami T."/>
            <person name="Toyoda A."/>
            <person name="Takaki Y."/>
            <person name="Nishi S."/>
            <person name="Hori S."/>
            <person name="Arai W."/>
            <person name="Tsubouchi T."/>
            <person name="Morono Y."/>
            <person name="Uchiyama I."/>
            <person name="Ito T."/>
            <person name="Fujiyama A."/>
            <person name="Inagaki F."/>
            <person name="Takami H."/>
        </authorList>
    </citation>
    <scope>NUCLEOTIDE SEQUENCE</scope>
    <source>
        <strain evidence="1">Expedition CK06-06</strain>
    </source>
</reference>
<accession>X1MS07</accession>
<evidence type="ECO:0000313" key="1">
    <source>
        <dbReference type="EMBL" id="GAI09174.1"/>
    </source>
</evidence>
<name>X1MS07_9ZZZZ</name>
<sequence>MSNETNIVNGQQILERLARKGSEQLQEVSVVTSPGARTAAWVVKIKSNSSYNFYNVVAVVIGDAGSIPVEIGGQTQAV</sequence>
<organism evidence="1">
    <name type="scientific">marine sediment metagenome</name>
    <dbReference type="NCBI Taxonomy" id="412755"/>
    <lineage>
        <taxon>unclassified sequences</taxon>
        <taxon>metagenomes</taxon>
        <taxon>ecological metagenomes</taxon>
    </lineage>
</organism>
<proteinExistence type="predicted"/>
<dbReference type="AlphaFoldDB" id="X1MS07"/>